<feature type="compositionally biased region" description="Basic residues" evidence="3">
    <location>
        <begin position="492"/>
        <end position="505"/>
    </location>
</feature>
<dbReference type="AlphaFoldDB" id="A0A2V3IM88"/>
<keyword evidence="7" id="KW-1185">Reference proteome</keyword>
<feature type="compositionally biased region" description="Basic residues" evidence="3">
    <location>
        <begin position="462"/>
        <end position="479"/>
    </location>
</feature>
<dbReference type="OrthoDB" id="10250002at2759"/>
<dbReference type="GO" id="GO:0009982">
    <property type="term" value="F:pseudouridine synthase activity"/>
    <property type="evidence" value="ECO:0007669"/>
    <property type="project" value="InterPro"/>
</dbReference>
<dbReference type="PROSITE" id="PS50890">
    <property type="entry name" value="PUA"/>
    <property type="match status" value="1"/>
</dbReference>
<dbReference type="SUPFAM" id="SSF88697">
    <property type="entry name" value="PUA domain-like"/>
    <property type="match status" value="1"/>
</dbReference>
<evidence type="ECO:0000313" key="7">
    <source>
        <dbReference type="Proteomes" id="UP000247409"/>
    </source>
</evidence>
<dbReference type="Pfam" id="PF16198">
    <property type="entry name" value="TruB_C_2"/>
    <property type="match status" value="1"/>
</dbReference>
<dbReference type="InterPro" id="IPR004802">
    <property type="entry name" value="tRNA_PsdUridine_synth_B_fam"/>
</dbReference>
<comment type="similarity">
    <text evidence="1">Belongs to the pseudouridine synthase TruB family.</text>
</comment>
<dbReference type="EMBL" id="NBIV01000134">
    <property type="protein sequence ID" value="PXF43192.1"/>
    <property type="molecule type" value="Genomic_DNA"/>
</dbReference>
<comment type="caution">
    <text evidence="6">The sequence shown here is derived from an EMBL/GenBank/DDBJ whole genome shotgun (WGS) entry which is preliminary data.</text>
</comment>
<feature type="region of interest" description="Disordered" evidence="3">
    <location>
        <begin position="1"/>
        <end position="27"/>
    </location>
</feature>
<dbReference type="GO" id="GO:0000495">
    <property type="term" value="P:box H/ACA sno(s)RNA 3'-end processing"/>
    <property type="evidence" value="ECO:0007669"/>
    <property type="project" value="TreeGrafter"/>
</dbReference>
<dbReference type="PANTHER" id="PTHR23127:SF0">
    <property type="entry name" value="H_ACA RIBONUCLEOPROTEIN COMPLEX SUBUNIT DKC1"/>
    <property type="match status" value="1"/>
</dbReference>
<dbReference type="InterPro" id="IPR002501">
    <property type="entry name" value="PsdUridine_synth_N"/>
</dbReference>
<dbReference type="GO" id="GO:0031118">
    <property type="term" value="P:rRNA pseudouridine synthesis"/>
    <property type="evidence" value="ECO:0007669"/>
    <property type="project" value="TreeGrafter"/>
</dbReference>
<dbReference type="SUPFAM" id="SSF55120">
    <property type="entry name" value="Pseudouridine synthase"/>
    <property type="match status" value="1"/>
</dbReference>
<feature type="domain" description="Dyskerin-like" evidence="5">
    <location>
        <begin position="28"/>
        <end position="86"/>
    </location>
</feature>
<dbReference type="Gene3D" id="3.30.2350.10">
    <property type="entry name" value="Pseudouridine synthase"/>
    <property type="match status" value="1"/>
</dbReference>
<sequence>MGATDPPEASQGTQDYVVKPESSKPELDTSKWPLLLKNYDTLNVRSSHFTPIPVGHSPLSRPILEYLRYGVINLDKPSNPSSHEVVAWIKRILRVDKTGHSGTLDPKVTGNLIVCIDRATRLVKSQQGAGKEYVGVLKLHGELGENPVSKVRRAVEMLTGALFQRPPLISAVKRQLRIRTVYEAKLLEYDEAKRLAVFWVKCEAGTYIRTLCVHLGYLLGVGGSMLELRRVRSGIMGEEENMVTMHDVLDAMWVYDNQRDESYLRSVIQPLEALLVNFKRIVVKDTAVNAICYGAVLMIPGVLRFEDDIDVGQEVALITTKGEAIAIAIAEMNTAVIATCDHGRVARIKRVVMERDTYPRAWGLGPTAGKKKGLIREGKLDKYGNHNEKTPADWKNSYKSLNVPPPAQPSSEERSADVAAPANGSTPALPPKVHKSEESPFSAEEVPSMEVEDAVTPDDRKEKKRKKEKKDKSSKKKRKREEETADELDSSKKKKKKKKKKDKEA</sequence>
<evidence type="ECO:0000256" key="2">
    <source>
        <dbReference type="ARBA" id="ARBA00023235"/>
    </source>
</evidence>
<dbReference type="CDD" id="cd02572">
    <property type="entry name" value="PseudoU_synth_hDyskerin"/>
    <property type="match status" value="1"/>
</dbReference>
<name>A0A2V3IM88_9FLOR</name>
<dbReference type="Pfam" id="PF01472">
    <property type="entry name" value="PUA"/>
    <property type="match status" value="1"/>
</dbReference>
<dbReference type="Pfam" id="PF08068">
    <property type="entry name" value="DKCLD"/>
    <property type="match status" value="1"/>
</dbReference>
<dbReference type="GO" id="GO:0003723">
    <property type="term" value="F:RNA binding"/>
    <property type="evidence" value="ECO:0007669"/>
    <property type="project" value="InterPro"/>
</dbReference>
<gene>
    <name evidence="6" type="ORF">BWQ96_07067</name>
</gene>
<dbReference type="SMART" id="SM00359">
    <property type="entry name" value="PUA"/>
    <property type="match status" value="1"/>
</dbReference>
<evidence type="ECO:0000256" key="3">
    <source>
        <dbReference type="SAM" id="MobiDB-lite"/>
    </source>
</evidence>
<accession>A0A2V3IM88</accession>
<evidence type="ECO:0000313" key="6">
    <source>
        <dbReference type="EMBL" id="PXF43192.1"/>
    </source>
</evidence>
<feature type="region of interest" description="Disordered" evidence="3">
    <location>
        <begin position="375"/>
        <end position="505"/>
    </location>
</feature>
<evidence type="ECO:0000259" key="4">
    <source>
        <dbReference type="SMART" id="SM00359"/>
    </source>
</evidence>
<dbReference type="InterPro" id="IPR012960">
    <property type="entry name" value="Dyskerin-like"/>
</dbReference>
<dbReference type="InterPro" id="IPR015947">
    <property type="entry name" value="PUA-like_sf"/>
</dbReference>
<dbReference type="GO" id="GO:1990481">
    <property type="term" value="P:mRNA pseudouridine synthesis"/>
    <property type="evidence" value="ECO:0007669"/>
    <property type="project" value="TreeGrafter"/>
</dbReference>
<dbReference type="InterPro" id="IPR020103">
    <property type="entry name" value="PsdUridine_synth_cat_dom_sf"/>
</dbReference>
<dbReference type="InterPro" id="IPR036974">
    <property type="entry name" value="PUA_sf"/>
</dbReference>
<feature type="compositionally biased region" description="Basic and acidic residues" evidence="3">
    <location>
        <begin position="375"/>
        <end position="392"/>
    </location>
</feature>
<dbReference type="SMART" id="SM01136">
    <property type="entry name" value="DKCLD"/>
    <property type="match status" value="1"/>
</dbReference>
<dbReference type="InterPro" id="IPR004521">
    <property type="entry name" value="Uncharacterised_CHP00451"/>
</dbReference>
<dbReference type="GO" id="GO:0031120">
    <property type="term" value="P:snRNA pseudouridine synthesis"/>
    <property type="evidence" value="ECO:0007669"/>
    <property type="project" value="TreeGrafter"/>
</dbReference>
<dbReference type="Proteomes" id="UP000247409">
    <property type="component" value="Unassembled WGS sequence"/>
</dbReference>
<organism evidence="6 7">
    <name type="scientific">Gracilariopsis chorda</name>
    <dbReference type="NCBI Taxonomy" id="448386"/>
    <lineage>
        <taxon>Eukaryota</taxon>
        <taxon>Rhodophyta</taxon>
        <taxon>Florideophyceae</taxon>
        <taxon>Rhodymeniophycidae</taxon>
        <taxon>Gracilariales</taxon>
        <taxon>Gracilariaceae</taxon>
        <taxon>Gracilariopsis</taxon>
    </lineage>
</organism>
<protein>
    <submittedName>
        <fullName evidence="6">H/ACA ribonucleoprotein complex subunit 4</fullName>
    </submittedName>
</protein>
<dbReference type="FunFam" id="3.30.2350.10:FF:000001">
    <property type="entry name" value="H/ACA ribonucleoprotein complex subunit CBF5"/>
    <property type="match status" value="1"/>
</dbReference>
<evidence type="ECO:0000256" key="1">
    <source>
        <dbReference type="ARBA" id="ARBA00008999"/>
    </source>
</evidence>
<feature type="domain" description="PUA" evidence="4">
    <location>
        <begin position="279"/>
        <end position="353"/>
    </location>
</feature>
<dbReference type="NCBIfam" id="TIGR00425">
    <property type="entry name" value="CBF5"/>
    <property type="match status" value="1"/>
</dbReference>
<keyword evidence="6" id="KW-0687">Ribonucleoprotein</keyword>
<dbReference type="Pfam" id="PF01509">
    <property type="entry name" value="TruB_N"/>
    <property type="match status" value="1"/>
</dbReference>
<dbReference type="CDD" id="cd21148">
    <property type="entry name" value="PUA_Cbf5"/>
    <property type="match status" value="1"/>
</dbReference>
<evidence type="ECO:0000259" key="5">
    <source>
        <dbReference type="SMART" id="SM01136"/>
    </source>
</evidence>
<dbReference type="STRING" id="448386.A0A2V3IM88"/>
<reference evidence="6 7" key="1">
    <citation type="journal article" date="2018" name="Mol. Biol. Evol.">
        <title>Analysis of the draft genome of the red seaweed Gracilariopsis chorda provides insights into genome size evolution in Rhodophyta.</title>
        <authorList>
            <person name="Lee J."/>
            <person name="Yang E.C."/>
            <person name="Graf L."/>
            <person name="Yang J.H."/>
            <person name="Qiu H."/>
            <person name="Zel Zion U."/>
            <person name="Chan C.X."/>
            <person name="Stephens T.G."/>
            <person name="Weber A.P.M."/>
            <person name="Boo G.H."/>
            <person name="Boo S.M."/>
            <person name="Kim K.M."/>
            <person name="Shin Y."/>
            <person name="Jung M."/>
            <person name="Lee S.J."/>
            <person name="Yim H.S."/>
            <person name="Lee J.H."/>
            <person name="Bhattacharya D."/>
            <person name="Yoon H.S."/>
        </authorList>
    </citation>
    <scope>NUCLEOTIDE SEQUENCE [LARGE SCALE GENOMIC DNA]</scope>
    <source>
        <strain evidence="6 7">SKKU-2015</strain>
        <tissue evidence="6">Whole body</tissue>
    </source>
</reference>
<proteinExistence type="inferred from homology"/>
<dbReference type="NCBIfam" id="TIGR00451">
    <property type="entry name" value="unchar_dom_2"/>
    <property type="match status" value="1"/>
</dbReference>
<dbReference type="NCBIfam" id="NF003280">
    <property type="entry name" value="PRK04270.1"/>
    <property type="match status" value="1"/>
</dbReference>
<keyword evidence="2" id="KW-0413">Isomerase</keyword>
<dbReference type="InterPro" id="IPR032819">
    <property type="entry name" value="TruB_C"/>
</dbReference>
<dbReference type="PANTHER" id="PTHR23127">
    <property type="entry name" value="CENTROMERE/MICROTUBULE BINDING PROTEIN CBF5"/>
    <property type="match status" value="1"/>
</dbReference>
<dbReference type="Gene3D" id="2.30.130.10">
    <property type="entry name" value="PUA domain"/>
    <property type="match status" value="1"/>
</dbReference>
<dbReference type="GO" id="GO:0031429">
    <property type="term" value="C:box H/ACA snoRNP complex"/>
    <property type="evidence" value="ECO:0007669"/>
    <property type="project" value="TreeGrafter"/>
</dbReference>
<dbReference type="InterPro" id="IPR002478">
    <property type="entry name" value="PUA"/>
</dbReference>